<name>A0ABN9Q6C7_9DINO</name>
<dbReference type="PANTHER" id="PTHR11783">
    <property type="entry name" value="SULFOTRANSFERASE SULT"/>
    <property type="match status" value="1"/>
</dbReference>
<keyword evidence="4" id="KW-0472">Membrane</keyword>
<accession>A0ABN9Q6C7</accession>
<feature type="transmembrane region" description="Helical" evidence="4">
    <location>
        <begin position="55"/>
        <end position="79"/>
    </location>
</feature>
<evidence type="ECO:0000256" key="3">
    <source>
        <dbReference type="SAM" id="MobiDB-lite"/>
    </source>
</evidence>
<dbReference type="Pfam" id="PF00685">
    <property type="entry name" value="Sulfotransfer_1"/>
    <property type="match status" value="1"/>
</dbReference>
<keyword evidence="4" id="KW-1133">Transmembrane helix</keyword>
<dbReference type="EMBL" id="CAUYUJ010002237">
    <property type="protein sequence ID" value="CAK0799879.1"/>
    <property type="molecule type" value="Genomic_DNA"/>
</dbReference>
<sequence>MGQTLLGVVKGLTLGGLFVWAIVDCLGILLASLTFTTSIDLLGYRSSFDRGTVTSAFLLALILLLFHLLAVASVARSWLGALGAEKRRRDSACSTPAGSPGDWEAAPAAEEKAPGEGQEAAAPAVAAGAGLQDAGAPGFALAQGDVVIATYMKCGTTWMQYIVLTLLYKGDASKIKSLDFQSPFIDELFGESASKGEKGKGKDKEKGKGKDKDKEKDKDKDKEKEGKGKDKEKDKDKKGKDKEKGKNKGAQGFGPPWFCRGEFTPPVDGEQPPGDNPFAGLRAWDGSEFCLQRPSPLVVKTHWAPREVRWDDGLAAVGKAAKVIVVTRNPKDAVVSMFKQNEQFNLPAARDGFAAFVRRFLAGGFPMTKPQDFWSFYHEWWCFAAGNESVLWVSFEDLKRDAHAEIRRVANFLGIEADSGLIDETAKACSFEAMRASGGEQLQRLLNAGKSGGWRDHIQGELDEEFDRVHLGRVADLQMRFDFDFGAGR</sequence>
<evidence type="ECO:0000259" key="5">
    <source>
        <dbReference type="Pfam" id="PF00685"/>
    </source>
</evidence>
<reference evidence="6" key="1">
    <citation type="submission" date="2023-10" db="EMBL/GenBank/DDBJ databases">
        <authorList>
            <person name="Chen Y."/>
            <person name="Shah S."/>
            <person name="Dougan E. K."/>
            <person name="Thang M."/>
            <person name="Chan C."/>
        </authorList>
    </citation>
    <scope>NUCLEOTIDE SEQUENCE [LARGE SCALE GENOMIC DNA]</scope>
</reference>
<evidence type="ECO:0000313" key="7">
    <source>
        <dbReference type="Proteomes" id="UP001189429"/>
    </source>
</evidence>
<comment type="caution">
    <text evidence="6">The sequence shown here is derived from an EMBL/GenBank/DDBJ whole genome shotgun (WGS) entry which is preliminary data.</text>
</comment>
<evidence type="ECO:0000256" key="4">
    <source>
        <dbReference type="SAM" id="Phobius"/>
    </source>
</evidence>
<dbReference type="InterPro" id="IPR000863">
    <property type="entry name" value="Sulfotransferase_dom"/>
</dbReference>
<feature type="transmembrane region" description="Helical" evidence="4">
    <location>
        <begin position="12"/>
        <end position="35"/>
    </location>
</feature>
<protein>
    <recommendedName>
        <fullName evidence="5">Sulfotransferase domain-containing protein</fullName>
    </recommendedName>
</protein>
<evidence type="ECO:0000313" key="6">
    <source>
        <dbReference type="EMBL" id="CAK0799879.1"/>
    </source>
</evidence>
<organism evidence="6 7">
    <name type="scientific">Prorocentrum cordatum</name>
    <dbReference type="NCBI Taxonomy" id="2364126"/>
    <lineage>
        <taxon>Eukaryota</taxon>
        <taxon>Sar</taxon>
        <taxon>Alveolata</taxon>
        <taxon>Dinophyceae</taxon>
        <taxon>Prorocentrales</taxon>
        <taxon>Prorocentraceae</taxon>
        <taxon>Prorocentrum</taxon>
    </lineage>
</organism>
<dbReference type="Gene3D" id="3.40.50.300">
    <property type="entry name" value="P-loop containing nucleotide triphosphate hydrolases"/>
    <property type="match status" value="2"/>
</dbReference>
<keyword evidence="4" id="KW-0812">Transmembrane</keyword>
<keyword evidence="7" id="KW-1185">Reference proteome</keyword>
<dbReference type="Proteomes" id="UP001189429">
    <property type="component" value="Unassembled WGS sequence"/>
</dbReference>
<gene>
    <name evidence="6" type="ORF">PCOR1329_LOCUS8200</name>
</gene>
<feature type="region of interest" description="Disordered" evidence="3">
    <location>
        <begin position="193"/>
        <end position="275"/>
    </location>
</feature>
<evidence type="ECO:0000256" key="2">
    <source>
        <dbReference type="ARBA" id="ARBA00022679"/>
    </source>
</evidence>
<feature type="domain" description="Sulfotransferase" evidence="5">
    <location>
        <begin position="144"/>
        <end position="470"/>
    </location>
</feature>
<feature type="region of interest" description="Disordered" evidence="3">
    <location>
        <begin position="90"/>
        <end position="121"/>
    </location>
</feature>
<keyword evidence="2" id="KW-0808">Transferase</keyword>
<comment type="similarity">
    <text evidence="1">Belongs to the sulfotransferase 1 family.</text>
</comment>
<feature type="compositionally biased region" description="Basic and acidic residues" evidence="3">
    <location>
        <begin position="194"/>
        <end position="246"/>
    </location>
</feature>
<proteinExistence type="inferred from homology"/>
<dbReference type="InterPro" id="IPR027417">
    <property type="entry name" value="P-loop_NTPase"/>
</dbReference>
<dbReference type="SUPFAM" id="SSF52540">
    <property type="entry name" value="P-loop containing nucleoside triphosphate hydrolases"/>
    <property type="match status" value="1"/>
</dbReference>
<evidence type="ECO:0000256" key="1">
    <source>
        <dbReference type="ARBA" id="ARBA00005771"/>
    </source>
</evidence>